<reference evidence="4 5" key="1">
    <citation type="submission" date="2014-04" db="EMBL/GenBank/DDBJ databases">
        <title>Evolutionary Origins and Diversification of the Mycorrhizal Mutualists.</title>
        <authorList>
            <consortium name="DOE Joint Genome Institute"/>
            <consortium name="Mycorrhizal Genomics Consortium"/>
            <person name="Kohler A."/>
            <person name="Kuo A."/>
            <person name="Nagy L.G."/>
            <person name="Floudas D."/>
            <person name="Copeland A."/>
            <person name="Barry K.W."/>
            <person name="Cichocki N."/>
            <person name="Veneault-Fourrey C."/>
            <person name="LaButti K."/>
            <person name="Lindquist E.A."/>
            <person name="Lipzen A."/>
            <person name="Lundell T."/>
            <person name="Morin E."/>
            <person name="Murat C."/>
            <person name="Riley R."/>
            <person name="Ohm R."/>
            <person name="Sun H."/>
            <person name="Tunlid A."/>
            <person name="Henrissat B."/>
            <person name="Grigoriev I.V."/>
            <person name="Hibbett D.S."/>
            <person name="Martin F."/>
        </authorList>
    </citation>
    <scope>NUCLEOTIDE SEQUENCE [LARGE SCALE GENOMIC DNA]</scope>
    <source>
        <strain evidence="4 5">FD-317 M1</strain>
    </source>
</reference>
<keyword evidence="5" id="KW-1185">Reference proteome</keyword>
<protein>
    <recommendedName>
        <fullName evidence="3">NAD-dependent epimerase/dehydratase domain-containing protein</fullName>
    </recommendedName>
</protein>
<keyword evidence="1" id="KW-0560">Oxidoreductase</keyword>
<evidence type="ECO:0000313" key="4">
    <source>
        <dbReference type="EMBL" id="KIK56883.1"/>
    </source>
</evidence>
<dbReference type="InterPro" id="IPR036291">
    <property type="entry name" value="NAD(P)-bd_dom_sf"/>
</dbReference>
<evidence type="ECO:0000256" key="1">
    <source>
        <dbReference type="ARBA" id="ARBA00023002"/>
    </source>
</evidence>
<dbReference type="Gene3D" id="3.40.50.720">
    <property type="entry name" value="NAD(P)-binding Rossmann-like Domain"/>
    <property type="match status" value="1"/>
</dbReference>
<evidence type="ECO:0000256" key="2">
    <source>
        <dbReference type="ARBA" id="ARBA00023445"/>
    </source>
</evidence>
<dbReference type="InterPro" id="IPR050425">
    <property type="entry name" value="NAD(P)_dehydrat-like"/>
</dbReference>
<gene>
    <name evidence="4" type="ORF">GYMLUDRAFT_61729</name>
</gene>
<dbReference type="HOGENOM" id="CLU_007383_9_2_1"/>
<name>A0A0D0CNM5_9AGAR</name>
<dbReference type="AlphaFoldDB" id="A0A0D0CNM5"/>
<dbReference type="EMBL" id="KN834794">
    <property type="protein sequence ID" value="KIK56883.1"/>
    <property type="molecule type" value="Genomic_DNA"/>
</dbReference>
<accession>A0A0D0CNM5</accession>
<dbReference type="OrthoDB" id="2735536at2759"/>
<dbReference type="PANTHER" id="PTHR10366">
    <property type="entry name" value="NAD DEPENDENT EPIMERASE/DEHYDRATASE"/>
    <property type="match status" value="1"/>
</dbReference>
<comment type="similarity">
    <text evidence="2">Belongs to the NAD(P)-dependent epimerase/dehydratase family. Dihydroflavonol-4-reductase subfamily.</text>
</comment>
<dbReference type="SUPFAM" id="SSF51735">
    <property type="entry name" value="NAD(P)-binding Rossmann-fold domains"/>
    <property type="match status" value="1"/>
</dbReference>
<evidence type="ECO:0000259" key="3">
    <source>
        <dbReference type="Pfam" id="PF01370"/>
    </source>
</evidence>
<evidence type="ECO:0000313" key="5">
    <source>
        <dbReference type="Proteomes" id="UP000053593"/>
    </source>
</evidence>
<dbReference type="PANTHER" id="PTHR10366:SF562">
    <property type="entry name" value="ALDEHYDE REDUCTASE II (AFU_ORTHOLOGUE AFUA_1G11360)"/>
    <property type="match status" value="1"/>
</dbReference>
<sequence length="409" mass="45107">MLFQNNKTKSKGPEIHILVTGASGFLGSHIVWQLLEAGYRVTGTARGAKVGYLRDAFSEHGQPGNFSAVELVDISSGNFSEILKDIDAIIHTASYLPSRKTGMDLNSRIKLVCDGTLHLFQEAAKADVKTVVFTSSMINFPPGGPYGWDGQSYTAVIPLSNFNPVSPSDASKSPWAAYALERTASEEAVWEWKEKFCPGMDIISSRFSPSWIYGPLIPSFPRLAPQPDYGAFSSTGFIYALLRKDNPHYPPSGGWVDVRDVAQVHIDLLRTSREEGDIHGGYKKRFITIAPSAIVENASSTLFKRAVEIIALERSELEKKGRLVDANKVVEYPGTNTTQMNEYLAEALERLGTTLGTKEGAEGDKGTKLEWKLWKETVLDTVDSLISVEEAWKSKGWRVEVPDEKPMGL</sequence>
<feature type="domain" description="NAD-dependent epimerase/dehydratase" evidence="3">
    <location>
        <begin position="17"/>
        <end position="271"/>
    </location>
</feature>
<organism evidence="4 5">
    <name type="scientific">Collybiopsis luxurians FD-317 M1</name>
    <dbReference type="NCBI Taxonomy" id="944289"/>
    <lineage>
        <taxon>Eukaryota</taxon>
        <taxon>Fungi</taxon>
        <taxon>Dikarya</taxon>
        <taxon>Basidiomycota</taxon>
        <taxon>Agaricomycotina</taxon>
        <taxon>Agaricomycetes</taxon>
        <taxon>Agaricomycetidae</taxon>
        <taxon>Agaricales</taxon>
        <taxon>Marasmiineae</taxon>
        <taxon>Omphalotaceae</taxon>
        <taxon>Collybiopsis</taxon>
        <taxon>Collybiopsis luxurians</taxon>
    </lineage>
</organism>
<dbReference type="Proteomes" id="UP000053593">
    <property type="component" value="Unassembled WGS sequence"/>
</dbReference>
<proteinExistence type="inferred from homology"/>
<dbReference type="InterPro" id="IPR001509">
    <property type="entry name" value="Epimerase_deHydtase"/>
</dbReference>
<dbReference type="GO" id="GO:0016616">
    <property type="term" value="F:oxidoreductase activity, acting on the CH-OH group of donors, NAD or NADP as acceptor"/>
    <property type="evidence" value="ECO:0007669"/>
    <property type="project" value="TreeGrafter"/>
</dbReference>
<dbReference type="Pfam" id="PF01370">
    <property type="entry name" value="Epimerase"/>
    <property type="match status" value="1"/>
</dbReference>